<protein>
    <submittedName>
        <fullName evidence="2">Cupin domain-containing protein</fullName>
    </submittedName>
</protein>
<dbReference type="InterPro" id="IPR009327">
    <property type="entry name" value="Cupin_DUF985"/>
</dbReference>
<dbReference type="InterPro" id="IPR011051">
    <property type="entry name" value="RmlC_Cupin_sf"/>
</dbReference>
<feature type="domain" description="DUF985" evidence="1">
    <location>
        <begin position="38"/>
        <end position="156"/>
    </location>
</feature>
<dbReference type="Pfam" id="PF06172">
    <property type="entry name" value="Cupin_5"/>
    <property type="match status" value="1"/>
</dbReference>
<dbReference type="InterPro" id="IPR039935">
    <property type="entry name" value="YML079W-like"/>
</dbReference>
<proteinExistence type="predicted"/>
<dbReference type="KEGG" id="nak:EH165_09460"/>
<dbReference type="PANTHER" id="PTHR33387:SF3">
    <property type="entry name" value="DUF985 DOMAIN-CONTAINING PROTEIN"/>
    <property type="match status" value="1"/>
</dbReference>
<dbReference type="EMBL" id="CP034170">
    <property type="protein sequence ID" value="AZI58332.1"/>
    <property type="molecule type" value="Genomic_DNA"/>
</dbReference>
<accession>A0A3G8ZLW1</accession>
<evidence type="ECO:0000313" key="2">
    <source>
        <dbReference type="EMBL" id="AZI58332.1"/>
    </source>
</evidence>
<gene>
    <name evidence="2" type="ORF">EH165_09460</name>
</gene>
<dbReference type="CDD" id="cd06121">
    <property type="entry name" value="cupin_YML079wp"/>
    <property type="match status" value="1"/>
</dbReference>
<evidence type="ECO:0000313" key="3">
    <source>
        <dbReference type="Proteomes" id="UP000268084"/>
    </source>
</evidence>
<dbReference type="AlphaFoldDB" id="A0A3G8ZLW1"/>
<reference evidence="2 3" key="1">
    <citation type="submission" date="2018-11" db="EMBL/GenBank/DDBJ databases">
        <authorList>
            <person name="Da X."/>
        </authorList>
    </citation>
    <scope>NUCLEOTIDE SEQUENCE [LARGE SCALE GENOMIC DNA]</scope>
    <source>
        <strain evidence="2 3">S14-144</strain>
    </source>
</reference>
<reference evidence="2 3" key="2">
    <citation type="submission" date="2018-12" db="EMBL/GenBank/DDBJ databases">
        <title>Nakamurella antarcticus sp. nov., isolated from Antarctica South Shetland Islands soil.</title>
        <authorList>
            <person name="Peng F."/>
        </authorList>
    </citation>
    <scope>NUCLEOTIDE SEQUENCE [LARGE SCALE GENOMIC DNA]</scope>
    <source>
        <strain evidence="2 3">S14-144</strain>
    </source>
</reference>
<organism evidence="2 3">
    <name type="scientific">Nakamurella antarctica</name>
    <dbReference type="NCBI Taxonomy" id="1902245"/>
    <lineage>
        <taxon>Bacteria</taxon>
        <taxon>Bacillati</taxon>
        <taxon>Actinomycetota</taxon>
        <taxon>Actinomycetes</taxon>
        <taxon>Nakamurellales</taxon>
        <taxon>Nakamurellaceae</taxon>
        <taxon>Nakamurella</taxon>
    </lineage>
</organism>
<dbReference type="Gene3D" id="2.60.120.10">
    <property type="entry name" value="Jelly Rolls"/>
    <property type="match status" value="1"/>
</dbReference>
<dbReference type="PANTHER" id="PTHR33387">
    <property type="entry name" value="RMLC-LIKE JELLY ROLL FOLD PROTEIN"/>
    <property type="match status" value="1"/>
</dbReference>
<keyword evidence="3" id="KW-1185">Reference proteome</keyword>
<name>A0A3G8ZLW1_9ACTN</name>
<dbReference type="InterPro" id="IPR014710">
    <property type="entry name" value="RmlC-like_jellyroll"/>
</dbReference>
<dbReference type="OrthoDB" id="9798288at2"/>
<dbReference type="SUPFAM" id="SSF51182">
    <property type="entry name" value="RmlC-like cupins"/>
    <property type="match status" value="1"/>
</dbReference>
<dbReference type="Proteomes" id="UP000268084">
    <property type="component" value="Chromosome"/>
</dbReference>
<sequence>MGRRKCPPGAPGSPCRCPQRHGADRVIDGGFTDGPYALAAALGLEPLPGEGGLYRRTFVGVNCSAIFFMVIGDDFSALHRLPASELYVYQAGAPLDLLLIDNDGPRVLVLGPDPSVGHHLQIEVPPHCWQGSSSLGEWTLVTTVVSPEFKWEMLELGDRKKMIGAYPEAAARITELTRV</sequence>
<evidence type="ECO:0000259" key="1">
    <source>
        <dbReference type="Pfam" id="PF06172"/>
    </source>
</evidence>